<reference evidence="3 4" key="1">
    <citation type="submission" date="2017-08" db="EMBL/GenBank/DDBJ databases">
        <authorList>
            <person name="Alvarez-Ponce D."/>
            <person name="Weitzman C.L."/>
            <person name="Tillett R.L."/>
            <person name="Sandmeier F.C."/>
            <person name="Tracy C.R."/>
        </authorList>
    </citation>
    <scope>NUCLEOTIDE SEQUENCE [LARGE SCALE GENOMIC DNA]</scope>
    <source>
        <strain evidence="3">723</strain>
        <strain evidence="1 4">PS6</strain>
    </source>
</reference>
<comment type="caution">
    <text evidence="2">The sequence shown here is derived from an EMBL/GenBank/DDBJ whole genome shotgun (WGS) entry which is preliminary data.</text>
</comment>
<dbReference type="STRING" id="33922.SAMN02745179_00795"/>
<dbReference type="AlphaFoldDB" id="A0A1W1X630"/>
<protein>
    <submittedName>
        <fullName evidence="2">Uncharacterized protein</fullName>
    </submittedName>
</protein>
<organism evidence="2 3">
    <name type="scientific">Mycoplasmopsis agassizii</name>
    <dbReference type="NCBI Taxonomy" id="33922"/>
    <lineage>
        <taxon>Bacteria</taxon>
        <taxon>Bacillati</taxon>
        <taxon>Mycoplasmatota</taxon>
        <taxon>Mycoplasmoidales</taxon>
        <taxon>Metamycoplasmataceae</taxon>
        <taxon>Mycoplasmopsis</taxon>
    </lineage>
</organism>
<dbReference type="InterPro" id="IPR003718">
    <property type="entry name" value="OsmC/Ohr_fam"/>
</dbReference>
<dbReference type="InterPro" id="IPR036102">
    <property type="entry name" value="OsmC/Ohrsf"/>
</dbReference>
<dbReference type="PANTHER" id="PTHR42830:SF2">
    <property type="entry name" value="OSMC_OHR FAMILY PROTEIN"/>
    <property type="match status" value="1"/>
</dbReference>
<gene>
    <name evidence="1" type="ORF">CJF60_02145</name>
    <name evidence="2" type="ORF">CJJ23_04310</name>
</gene>
<dbReference type="Pfam" id="PF02566">
    <property type="entry name" value="OsmC"/>
    <property type="match status" value="1"/>
</dbReference>
<name>A0A1W1X630_9BACT</name>
<accession>A0A1W1X630</accession>
<evidence type="ECO:0000313" key="2">
    <source>
        <dbReference type="EMBL" id="PAK21002.1"/>
    </source>
</evidence>
<reference evidence="2" key="2">
    <citation type="submission" date="2017-08" db="EMBL/GenBank/DDBJ databases">
        <authorList>
            <person name="de Groot N.N."/>
        </authorList>
    </citation>
    <scope>NUCLEOTIDE SEQUENCE [LARGE SCALE GENOMIC DNA]</scope>
    <source>
        <strain evidence="2">723</strain>
    </source>
</reference>
<dbReference type="Proteomes" id="UP000216943">
    <property type="component" value="Unassembled WGS sequence"/>
</dbReference>
<proteinExistence type="predicted"/>
<dbReference type="InterPro" id="IPR015946">
    <property type="entry name" value="KH_dom-like_a/b"/>
</dbReference>
<sequence>MKTRKSLHHADVKWELKGEEFIDGNYNKAINITSHLNNKEKITGGFSETGFQNHFWNPEELLASALSNCYLLTFLALAKNRKITVYAYEDKPTVTLEGTSAADTKITEVGLYPTVLIKDQEHISLANEMMEKAHKYCYVANALKPEIKFELDYKVKSV</sequence>
<dbReference type="InterPro" id="IPR052707">
    <property type="entry name" value="OsmC_Ohr_Peroxiredoxin"/>
</dbReference>
<dbReference type="RefSeq" id="WP_084232626.1">
    <property type="nucleotide sequence ID" value="NZ_FWXE01000010.1"/>
</dbReference>
<dbReference type="EMBL" id="NQNY01000016">
    <property type="protein sequence ID" value="PAK21002.1"/>
    <property type="molecule type" value="Genomic_DNA"/>
</dbReference>
<evidence type="ECO:0000313" key="3">
    <source>
        <dbReference type="Proteomes" id="UP000216943"/>
    </source>
</evidence>
<dbReference type="EMBL" id="NQMN01000001">
    <property type="protein sequence ID" value="PAF55463.1"/>
    <property type="molecule type" value="Genomic_DNA"/>
</dbReference>
<evidence type="ECO:0000313" key="1">
    <source>
        <dbReference type="EMBL" id="PAF55463.1"/>
    </source>
</evidence>
<dbReference type="OrthoDB" id="9795405at2"/>
<keyword evidence="4" id="KW-1185">Reference proteome</keyword>
<dbReference type="Gene3D" id="3.30.300.20">
    <property type="match status" value="1"/>
</dbReference>
<dbReference type="Proteomes" id="UP000217033">
    <property type="component" value="Unassembled WGS sequence"/>
</dbReference>
<dbReference type="PANTHER" id="PTHR42830">
    <property type="entry name" value="OSMOTICALLY INDUCIBLE FAMILY PROTEIN"/>
    <property type="match status" value="1"/>
</dbReference>
<dbReference type="SUPFAM" id="SSF82784">
    <property type="entry name" value="OsmC-like"/>
    <property type="match status" value="1"/>
</dbReference>
<evidence type="ECO:0000313" key="4">
    <source>
        <dbReference type="Proteomes" id="UP000217033"/>
    </source>
</evidence>